<dbReference type="EMBL" id="LR796614">
    <property type="protein sequence ID" value="CAB4154978.1"/>
    <property type="molecule type" value="Genomic_DNA"/>
</dbReference>
<dbReference type="InterPro" id="IPR011335">
    <property type="entry name" value="Restrct_endonuc-II-like"/>
</dbReference>
<proteinExistence type="predicted"/>
<dbReference type="SUPFAM" id="SSF52980">
    <property type="entry name" value="Restriction endonuclease-like"/>
    <property type="match status" value="1"/>
</dbReference>
<name>A0A6J5ND96_9CAUD</name>
<dbReference type="InterPro" id="IPR011604">
    <property type="entry name" value="PDDEXK-like_dom_sf"/>
</dbReference>
<accession>A0A6J5ND96</accession>
<evidence type="ECO:0000259" key="1">
    <source>
        <dbReference type="Pfam" id="PF12705"/>
    </source>
</evidence>
<dbReference type="InterPro" id="IPR038726">
    <property type="entry name" value="PDDEXK_AddAB-type"/>
</dbReference>
<evidence type="ECO:0000313" key="2">
    <source>
        <dbReference type="EMBL" id="CAB4154978.1"/>
    </source>
</evidence>
<dbReference type="Pfam" id="PF12705">
    <property type="entry name" value="PDDEXK_1"/>
    <property type="match status" value="1"/>
</dbReference>
<sequence length="220" mass="25616">MKFSFSHSALKQYEQCPKQYQEIKVLKNYPFTETEATRYGNEVHKALELYIRDNTPVPAAYAQFVPVVDELLKKPGRKLAEQQMALTKALKPCDWKAKDVWVRGIADLLIIDDDNMTAWVVDWKTGSDKYPDRDQLKLMSIMVFAHYPHIRKVNSALLFIVKNSMTKHSMTFDQAESHWWDYRERAARIEQAHETGVWNAKPSPLCPWCPATTCVHHPKH</sequence>
<organism evidence="2">
    <name type="scientific">uncultured Caudovirales phage</name>
    <dbReference type="NCBI Taxonomy" id="2100421"/>
    <lineage>
        <taxon>Viruses</taxon>
        <taxon>Duplodnaviria</taxon>
        <taxon>Heunggongvirae</taxon>
        <taxon>Uroviricota</taxon>
        <taxon>Caudoviricetes</taxon>
        <taxon>Peduoviridae</taxon>
        <taxon>Maltschvirus</taxon>
        <taxon>Maltschvirus maltsch</taxon>
    </lineage>
</organism>
<reference evidence="2" key="1">
    <citation type="submission" date="2020-04" db="EMBL/GenBank/DDBJ databases">
        <authorList>
            <person name="Chiriac C."/>
            <person name="Salcher M."/>
            <person name="Ghai R."/>
            <person name="Kavagutti S V."/>
        </authorList>
    </citation>
    <scope>NUCLEOTIDE SEQUENCE</scope>
</reference>
<dbReference type="Gene3D" id="3.90.320.10">
    <property type="match status" value="1"/>
</dbReference>
<gene>
    <name evidence="2" type="ORF">UFOVP654_53</name>
</gene>
<feature type="domain" description="PD-(D/E)XK endonuclease-like" evidence="1">
    <location>
        <begin position="4"/>
        <end position="212"/>
    </location>
</feature>
<protein>
    <submittedName>
        <fullName evidence="2">Cas4, CRISPR-associated protein Cas4</fullName>
    </submittedName>
</protein>